<proteinExistence type="predicted"/>
<sequence>MSTPSPYEILGVASTASMEEIKVAYRRAARATHPDLGGSEDKFKEVQRAFQQINDAATPLSHEQTFQTPGNAPRAGFSARPFDERLRKSPQQPKAQLPTEYVPPVSEDSFDLLDPKICQQRIHGEPRKRGLFSNRARLFREAQSINLLSKNLLNVLPAARLVNGLRSPSSGYYDHVLFAGYRMAVINTMTLPDGYYSFDGHVLRHGNKLTQPPQFSISGLQRQFMQMNVVSFTLVLSANGNYHEPVIEYRRNADPTLASTPNVLNAAGLIRELKLFLGSGPSPNVVDRVALARLREAMY</sequence>
<dbReference type="Gene3D" id="1.10.287.110">
    <property type="entry name" value="DnaJ domain"/>
    <property type="match status" value="1"/>
</dbReference>
<dbReference type="InterPro" id="IPR036869">
    <property type="entry name" value="J_dom_sf"/>
</dbReference>
<evidence type="ECO:0000313" key="2">
    <source>
        <dbReference type="EMBL" id="PMQ20532.1"/>
    </source>
</evidence>
<comment type="caution">
    <text evidence="2">The sequence shown here is derived from an EMBL/GenBank/DDBJ whole genome shotgun (WGS) entry which is preliminary data.</text>
</comment>
<dbReference type="InterPro" id="IPR052276">
    <property type="entry name" value="Diphthamide-biosynth_chaperone"/>
</dbReference>
<dbReference type="EMBL" id="PNQX01000001">
    <property type="protein sequence ID" value="PMQ20532.1"/>
    <property type="molecule type" value="Genomic_DNA"/>
</dbReference>
<dbReference type="PANTHER" id="PTHR44240:SF10">
    <property type="entry name" value="J DOMAIN-CONTAINING PROTEIN"/>
    <property type="match status" value="1"/>
</dbReference>
<evidence type="ECO:0000313" key="3">
    <source>
        <dbReference type="Proteomes" id="UP000235739"/>
    </source>
</evidence>
<dbReference type="PRINTS" id="PR00625">
    <property type="entry name" value="JDOMAIN"/>
</dbReference>
<name>A0A2N7S2Z5_9MICC</name>
<feature type="domain" description="J" evidence="1">
    <location>
        <begin position="5"/>
        <end position="70"/>
    </location>
</feature>
<evidence type="ECO:0000259" key="1">
    <source>
        <dbReference type="PROSITE" id="PS50076"/>
    </source>
</evidence>
<dbReference type="Proteomes" id="UP000235739">
    <property type="component" value="Unassembled WGS sequence"/>
</dbReference>
<accession>A0A2N7S2Z5</accession>
<organism evidence="2 3">
    <name type="scientific">Glutamicibacter arilaitensis</name>
    <dbReference type="NCBI Taxonomy" id="256701"/>
    <lineage>
        <taxon>Bacteria</taxon>
        <taxon>Bacillati</taxon>
        <taxon>Actinomycetota</taxon>
        <taxon>Actinomycetes</taxon>
        <taxon>Micrococcales</taxon>
        <taxon>Micrococcaceae</taxon>
        <taxon>Glutamicibacter</taxon>
    </lineage>
</organism>
<reference evidence="2 3" key="1">
    <citation type="journal article" date="2017" name="Elife">
        <title>Extensive horizontal gene transfer in cheese-associated bacteria.</title>
        <authorList>
            <person name="Bonham K.S."/>
            <person name="Wolfe B.E."/>
            <person name="Dutton R.J."/>
        </authorList>
    </citation>
    <scope>NUCLEOTIDE SEQUENCE [LARGE SCALE GENOMIC DNA]</scope>
    <source>
        <strain evidence="2 3">JB182</strain>
    </source>
</reference>
<dbReference type="AlphaFoldDB" id="A0A2N7S2Z5"/>
<dbReference type="SMART" id="SM00271">
    <property type="entry name" value="DnaJ"/>
    <property type="match status" value="1"/>
</dbReference>
<dbReference type="SUPFAM" id="SSF46565">
    <property type="entry name" value="Chaperone J-domain"/>
    <property type="match status" value="1"/>
</dbReference>
<dbReference type="PANTHER" id="PTHR44240">
    <property type="entry name" value="DNAJ DOMAIN (PROKARYOTIC HEAT SHOCK PROTEIN)-RELATED"/>
    <property type="match status" value="1"/>
</dbReference>
<dbReference type="RefSeq" id="WP_102597431.1">
    <property type="nucleotide sequence ID" value="NZ_JABUYH010000048.1"/>
</dbReference>
<dbReference type="Pfam" id="PF00226">
    <property type="entry name" value="DnaJ"/>
    <property type="match status" value="1"/>
</dbReference>
<gene>
    <name evidence="2" type="ORF">CIK84_02680</name>
</gene>
<dbReference type="CDD" id="cd06257">
    <property type="entry name" value="DnaJ"/>
    <property type="match status" value="1"/>
</dbReference>
<dbReference type="PROSITE" id="PS50076">
    <property type="entry name" value="DNAJ_2"/>
    <property type="match status" value="1"/>
</dbReference>
<protein>
    <submittedName>
        <fullName evidence="2">Molecular chaperone DnaJ</fullName>
    </submittedName>
</protein>
<dbReference type="InterPro" id="IPR001623">
    <property type="entry name" value="DnaJ_domain"/>
</dbReference>